<evidence type="ECO:0000259" key="10">
    <source>
        <dbReference type="PROSITE" id="PS51198"/>
    </source>
</evidence>
<evidence type="ECO:0000256" key="7">
    <source>
        <dbReference type="ARBA" id="ARBA00034808"/>
    </source>
</evidence>
<organism evidence="12 13">
    <name type="scientific">Arxiozyma heterogenica</name>
    <dbReference type="NCBI Taxonomy" id="278026"/>
    <lineage>
        <taxon>Eukaryota</taxon>
        <taxon>Fungi</taxon>
        <taxon>Dikarya</taxon>
        <taxon>Ascomycota</taxon>
        <taxon>Saccharomycotina</taxon>
        <taxon>Saccharomycetes</taxon>
        <taxon>Saccharomycetales</taxon>
        <taxon>Saccharomycetaceae</taxon>
        <taxon>Arxiozyma</taxon>
    </lineage>
</organism>
<dbReference type="PANTHER" id="PTHR11070:SF46">
    <property type="entry name" value="ATP-DEPENDENT DNA HELICASE HMI1, MITOCHONDRIAL"/>
    <property type="match status" value="1"/>
</dbReference>
<evidence type="ECO:0000256" key="3">
    <source>
        <dbReference type="ARBA" id="ARBA00022806"/>
    </source>
</evidence>
<dbReference type="AlphaFoldDB" id="A0AAN8A6P6"/>
<dbReference type="InterPro" id="IPR014017">
    <property type="entry name" value="DNA_helicase_UvrD-like_C"/>
</dbReference>
<comment type="caution">
    <text evidence="12">The sequence shown here is derived from an EMBL/GenBank/DDBJ whole genome shotgun (WGS) entry which is preliminary data.</text>
</comment>
<dbReference type="GO" id="GO:0005634">
    <property type="term" value="C:nucleus"/>
    <property type="evidence" value="ECO:0007669"/>
    <property type="project" value="TreeGrafter"/>
</dbReference>
<dbReference type="GO" id="GO:0043138">
    <property type="term" value="F:3'-5' DNA helicase activity"/>
    <property type="evidence" value="ECO:0007669"/>
    <property type="project" value="UniProtKB-EC"/>
</dbReference>
<keyword evidence="2 9" id="KW-0378">Hydrolase</keyword>
<keyword evidence="5" id="KW-0413">Isomerase</keyword>
<dbReference type="Proteomes" id="UP001306508">
    <property type="component" value="Unassembled WGS sequence"/>
</dbReference>
<evidence type="ECO:0000256" key="8">
    <source>
        <dbReference type="ARBA" id="ARBA00048988"/>
    </source>
</evidence>
<evidence type="ECO:0000256" key="4">
    <source>
        <dbReference type="ARBA" id="ARBA00022840"/>
    </source>
</evidence>
<evidence type="ECO:0000256" key="5">
    <source>
        <dbReference type="ARBA" id="ARBA00023235"/>
    </source>
</evidence>
<evidence type="ECO:0000256" key="2">
    <source>
        <dbReference type="ARBA" id="ARBA00022801"/>
    </source>
</evidence>
<protein>
    <recommendedName>
        <fullName evidence="7">DNA 3'-5' helicase</fullName>
        <ecNumber evidence="7">5.6.2.4</ecNumber>
    </recommendedName>
</protein>
<comment type="catalytic activity">
    <reaction evidence="6">
        <text>Couples ATP hydrolysis with the unwinding of duplex DNA by translocating in the 3'-5' direction.</text>
        <dbReference type="EC" id="5.6.2.4"/>
    </reaction>
</comment>
<comment type="catalytic activity">
    <reaction evidence="8">
        <text>ATP + H2O = ADP + phosphate + H(+)</text>
        <dbReference type="Rhea" id="RHEA:13065"/>
        <dbReference type="ChEBI" id="CHEBI:15377"/>
        <dbReference type="ChEBI" id="CHEBI:15378"/>
        <dbReference type="ChEBI" id="CHEBI:30616"/>
        <dbReference type="ChEBI" id="CHEBI:43474"/>
        <dbReference type="ChEBI" id="CHEBI:456216"/>
        <dbReference type="EC" id="5.6.2.4"/>
    </reaction>
</comment>
<dbReference type="GO" id="GO:0016787">
    <property type="term" value="F:hydrolase activity"/>
    <property type="evidence" value="ECO:0007669"/>
    <property type="project" value="UniProtKB-UniRule"/>
</dbReference>
<dbReference type="Gene3D" id="1.10.486.10">
    <property type="entry name" value="PCRA, domain 4"/>
    <property type="match status" value="1"/>
</dbReference>
<keyword evidence="3 9" id="KW-0347">Helicase</keyword>
<dbReference type="GO" id="GO:0000725">
    <property type="term" value="P:recombinational repair"/>
    <property type="evidence" value="ECO:0007669"/>
    <property type="project" value="TreeGrafter"/>
</dbReference>
<dbReference type="InterPro" id="IPR000212">
    <property type="entry name" value="DNA_helicase_UvrD/REP"/>
</dbReference>
<gene>
    <name evidence="12" type="ORF">RI543_002987</name>
</gene>
<evidence type="ECO:0000256" key="6">
    <source>
        <dbReference type="ARBA" id="ARBA00034617"/>
    </source>
</evidence>
<dbReference type="PANTHER" id="PTHR11070">
    <property type="entry name" value="UVRD / RECB / PCRA DNA HELICASE FAMILY MEMBER"/>
    <property type="match status" value="1"/>
</dbReference>
<keyword evidence="13" id="KW-1185">Reference proteome</keyword>
<dbReference type="Pfam" id="PF13361">
    <property type="entry name" value="UvrD_C"/>
    <property type="match status" value="1"/>
</dbReference>
<dbReference type="PROSITE" id="PS51217">
    <property type="entry name" value="UVRD_HELICASE_CTER"/>
    <property type="match status" value="1"/>
</dbReference>
<sequence length="718" mass="83374">MTINLTAQQKDIINVKLEPRTIINVVGGPQCGKSVALVNKVIHHVINNNLSPNDILILSLTNKNVENIVQIGKLTANNNYDVTINWDQFNVMTFHGLANRILLYDKGYPTNNICNNIVSGEHEWNLLYSLAEADWNYASITESTHKKNLPKQNKNKGKYLENIIRMYQNNSKKYPFTSNEELLAQNTINIMNDCKIMTNEDLVKNATEILKTQQVDSTSNLGNILKYKLIIIDDSQDLYPLLLPFLEQMLRLNHAQLLLFSDPNQRLYQFMGDNLAVMRHLLGMYGNDKSITLKLDQNFSNCPEVLALAKNISLADPTHYLSNCLFTLNTASNINPQIYNFNDSLDQFEFIVQEISKIMTSGVTKFSDILILSQTNTYVNELINHLKLYGLPCEKVSNKPEWIDDFKIQFILNLLKIIEYEKKPSMNCNFPVLIILSQLKGIGNKSLQTLYHYCQQNRNIDIWNYFLTTKLSDWDPFIFKKSRIYNYLLCIKKHIPERIAELNTTEIIQMINDIIIELDCPLFKYTSEEDLEDFKSKFKKMVNTLHYYEYIKPGDLSLITFFLTHYLSSNMENKSKHLNKINISTMHSAKSLNFPIVILANPPPNNSSKYFSINTNILYRSITRAKHLLYLININHPRISLEKFKKVPNIGLYEPFWRYYLNTKKNEPLITANNQSYQYSLNKAQSNQNFIQNKFGIRFLTTTVNPLKCSSFYKRLLH</sequence>
<proteinExistence type="predicted"/>
<feature type="domain" description="UvrD-like helicase C-terminal" evidence="11">
    <location>
        <begin position="304"/>
        <end position="591"/>
    </location>
</feature>
<feature type="domain" description="UvrD-like helicase ATP-binding" evidence="10">
    <location>
        <begin position="6"/>
        <end position="302"/>
    </location>
</feature>
<keyword evidence="4 9" id="KW-0067">ATP-binding</keyword>
<dbReference type="PROSITE" id="PS51198">
    <property type="entry name" value="UVRD_HELICASE_ATP_BIND"/>
    <property type="match status" value="1"/>
</dbReference>
<name>A0AAN8A6P6_9SACH</name>
<dbReference type="GO" id="GO:0003677">
    <property type="term" value="F:DNA binding"/>
    <property type="evidence" value="ECO:0007669"/>
    <property type="project" value="InterPro"/>
</dbReference>
<reference evidence="13" key="1">
    <citation type="submission" date="2023-07" db="EMBL/GenBank/DDBJ databases">
        <title>A draft genome of Kazachstania heterogenica Y-27499.</title>
        <authorList>
            <person name="Donic C."/>
            <person name="Kralova J.S."/>
            <person name="Fidel L."/>
            <person name="Ben-Dor S."/>
            <person name="Jung S."/>
        </authorList>
    </citation>
    <scope>NUCLEOTIDE SEQUENCE [LARGE SCALE GENOMIC DNA]</scope>
    <source>
        <strain evidence="13">Y27499</strain>
    </source>
</reference>
<accession>A0AAN8A6P6</accession>
<dbReference type="Gene3D" id="3.40.50.300">
    <property type="entry name" value="P-loop containing nucleotide triphosphate hydrolases"/>
    <property type="match status" value="2"/>
</dbReference>
<dbReference type="InterPro" id="IPR014016">
    <property type="entry name" value="UvrD-like_ATP-bd"/>
</dbReference>
<dbReference type="EC" id="5.6.2.4" evidence="7"/>
<evidence type="ECO:0000256" key="9">
    <source>
        <dbReference type="PROSITE-ProRule" id="PRU00560"/>
    </source>
</evidence>
<dbReference type="GO" id="GO:0005524">
    <property type="term" value="F:ATP binding"/>
    <property type="evidence" value="ECO:0007669"/>
    <property type="project" value="UniProtKB-UniRule"/>
</dbReference>
<dbReference type="InterPro" id="IPR027417">
    <property type="entry name" value="P-loop_NTPase"/>
</dbReference>
<evidence type="ECO:0000313" key="13">
    <source>
        <dbReference type="Proteomes" id="UP001306508"/>
    </source>
</evidence>
<feature type="binding site" evidence="9">
    <location>
        <begin position="27"/>
        <end position="34"/>
    </location>
    <ligand>
        <name>ATP</name>
        <dbReference type="ChEBI" id="CHEBI:30616"/>
    </ligand>
</feature>
<evidence type="ECO:0000259" key="11">
    <source>
        <dbReference type="PROSITE" id="PS51217"/>
    </source>
</evidence>
<dbReference type="SUPFAM" id="SSF52540">
    <property type="entry name" value="P-loop containing nucleoside triphosphate hydrolases"/>
    <property type="match status" value="1"/>
</dbReference>
<dbReference type="Pfam" id="PF00580">
    <property type="entry name" value="UvrD-helicase"/>
    <property type="match status" value="1"/>
</dbReference>
<keyword evidence="1 9" id="KW-0547">Nucleotide-binding</keyword>
<dbReference type="EMBL" id="JAWIZZ010000047">
    <property type="protein sequence ID" value="KAK5779102.1"/>
    <property type="molecule type" value="Genomic_DNA"/>
</dbReference>
<evidence type="ECO:0000256" key="1">
    <source>
        <dbReference type="ARBA" id="ARBA00022741"/>
    </source>
</evidence>
<evidence type="ECO:0000313" key="12">
    <source>
        <dbReference type="EMBL" id="KAK5779102.1"/>
    </source>
</evidence>